<evidence type="ECO:0000313" key="2">
    <source>
        <dbReference type="Proteomes" id="UP001230504"/>
    </source>
</evidence>
<gene>
    <name evidence="1" type="ORF">LY79DRAFT_543610</name>
</gene>
<dbReference type="RefSeq" id="XP_060417431.1">
    <property type="nucleotide sequence ID" value="XM_060557064.1"/>
</dbReference>
<dbReference type="Proteomes" id="UP001230504">
    <property type="component" value="Unassembled WGS sequence"/>
</dbReference>
<evidence type="ECO:0000313" key="1">
    <source>
        <dbReference type="EMBL" id="KAK1596578.1"/>
    </source>
</evidence>
<sequence length="104" mass="11936">MGAKMPCCVLYYAVLYHAVLYHAVPMLTQARTLGFGCQMGKETRPSEDNPYVKNRAHLSRLFTIHFFFSTRLTISDGGLGYRACDICRLRRRRADNESGMEPER</sequence>
<keyword evidence="2" id="KW-1185">Reference proteome</keyword>
<dbReference type="AlphaFoldDB" id="A0AAD8Q7D4"/>
<reference evidence="1" key="1">
    <citation type="submission" date="2021-06" db="EMBL/GenBank/DDBJ databases">
        <title>Comparative genomics, transcriptomics and evolutionary studies reveal genomic signatures of adaptation to plant cell wall in hemibiotrophic fungi.</title>
        <authorList>
            <consortium name="DOE Joint Genome Institute"/>
            <person name="Baroncelli R."/>
            <person name="Diaz J.F."/>
            <person name="Benocci T."/>
            <person name="Peng M."/>
            <person name="Battaglia E."/>
            <person name="Haridas S."/>
            <person name="Andreopoulos W."/>
            <person name="Labutti K."/>
            <person name="Pangilinan J."/>
            <person name="Floch G.L."/>
            <person name="Makela M.R."/>
            <person name="Henrissat B."/>
            <person name="Grigoriev I.V."/>
            <person name="Crouch J.A."/>
            <person name="De Vries R.P."/>
            <person name="Sukno S.A."/>
            <person name="Thon M.R."/>
        </authorList>
    </citation>
    <scope>NUCLEOTIDE SEQUENCE</scope>
    <source>
        <strain evidence="1">CBS 125086</strain>
    </source>
</reference>
<proteinExistence type="predicted"/>
<protein>
    <submittedName>
        <fullName evidence="1">Uncharacterized protein</fullName>
    </submittedName>
</protein>
<organism evidence="1 2">
    <name type="scientific">Colletotrichum navitas</name>
    <dbReference type="NCBI Taxonomy" id="681940"/>
    <lineage>
        <taxon>Eukaryota</taxon>
        <taxon>Fungi</taxon>
        <taxon>Dikarya</taxon>
        <taxon>Ascomycota</taxon>
        <taxon>Pezizomycotina</taxon>
        <taxon>Sordariomycetes</taxon>
        <taxon>Hypocreomycetidae</taxon>
        <taxon>Glomerellales</taxon>
        <taxon>Glomerellaceae</taxon>
        <taxon>Colletotrichum</taxon>
        <taxon>Colletotrichum graminicola species complex</taxon>
    </lineage>
</organism>
<comment type="caution">
    <text evidence="1">The sequence shown here is derived from an EMBL/GenBank/DDBJ whole genome shotgun (WGS) entry which is preliminary data.</text>
</comment>
<dbReference type="GeneID" id="85441304"/>
<name>A0AAD8Q7D4_9PEZI</name>
<dbReference type="EMBL" id="JAHLJV010000011">
    <property type="protein sequence ID" value="KAK1596578.1"/>
    <property type="molecule type" value="Genomic_DNA"/>
</dbReference>
<accession>A0AAD8Q7D4</accession>